<organism evidence="2 3">
    <name type="scientific">Pseudocercospora fijiensis (strain CIRAD86)</name>
    <name type="common">Black leaf streak disease fungus</name>
    <name type="synonym">Mycosphaerella fijiensis</name>
    <dbReference type="NCBI Taxonomy" id="383855"/>
    <lineage>
        <taxon>Eukaryota</taxon>
        <taxon>Fungi</taxon>
        <taxon>Dikarya</taxon>
        <taxon>Ascomycota</taxon>
        <taxon>Pezizomycotina</taxon>
        <taxon>Dothideomycetes</taxon>
        <taxon>Dothideomycetidae</taxon>
        <taxon>Mycosphaerellales</taxon>
        <taxon>Mycosphaerellaceae</taxon>
        <taxon>Pseudocercospora</taxon>
    </lineage>
</organism>
<evidence type="ECO:0000256" key="1">
    <source>
        <dbReference type="SAM" id="MobiDB-lite"/>
    </source>
</evidence>
<evidence type="ECO:0000313" key="3">
    <source>
        <dbReference type="Proteomes" id="UP000016932"/>
    </source>
</evidence>
<keyword evidence="3" id="KW-1185">Reference proteome</keyword>
<reference evidence="2 3" key="1">
    <citation type="journal article" date="2012" name="PLoS Pathog.">
        <title>Diverse lifestyles and strategies of plant pathogenesis encoded in the genomes of eighteen Dothideomycetes fungi.</title>
        <authorList>
            <person name="Ohm R.A."/>
            <person name="Feau N."/>
            <person name="Henrissat B."/>
            <person name="Schoch C.L."/>
            <person name="Horwitz B.A."/>
            <person name="Barry K.W."/>
            <person name="Condon B.J."/>
            <person name="Copeland A.C."/>
            <person name="Dhillon B."/>
            <person name="Glaser F."/>
            <person name="Hesse C.N."/>
            <person name="Kosti I."/>
            <person name="LaButti K."/>
            <person name="Lindquist E.A."/>
            <person name="Lucas S."/>
            <person name="Salamov A.A."/>
            <person name="Bradshaw R.E."/>
            <person name="Ciuffetti L."/>
            <person name="Hamelin R.C."/>
            <person name="Kema G.H.J."/>
            <person name="Lawrence C."/>
            <person name="Scott J.A."/>
            <person name="Spatafora J.W."/>
            <person name="Turgeon B.G."/>
            <person name="de Wit P.J.G.M."/>
            <person name="Zhong S."/>
            <person name="Goodwin S.B."/>
            <person name="Grigoriev I.V."/>
        </authorList>
    </citation>
    <scope>NUCLEOTIDE SEQUENCE [LARGE SCALE GENOMIC DNA]</scope>
    <source>
        <strain evidence="2 3">CIRAD86</strain>
    </source>
</reference>
<dbReference type="HOGENOM" id="CLU_3033416_0_0_1"/>
<gene>
    <name evidence="2" type="ORF">MYCFIDRAFT_170950</name>
</gene>
<accession>N1QCZ5</accession>
<evidence type="ECO:0000313" key="2">
    <source>
        <dbReference type="EMBL" id="EME89493.1"/>
    </source>
</evidence>
<proteinExistence type="predicted"/>
<dbReference type="KEGG" id="pfj:MYCFIDRAFT_170950"/>
<sequence>MDGSLVKPQHHIRHLPAPDPGYLVDLNVYGRSEKHMPQDSTHPLVHMQGTLGYYS</sequence>
<name>N1QCZ5_PSEFD</name>
<dbReference type="RefSeq" id="XP_007922093.1">
    <property type="nucleotide sequence ID" value="XM_007923902.1"/>
</dbReference>
<feature type="region of interest" description="Disordered" evidence="1">
    <location>
        <begin position="33"/>
        <end position="55"/>
    </location>
</feature>
<protein>
    <submittedName>
        <fullName evidence="2">Uncharacterized protein</fullName>
    </submittedName>
</protein>
<dbReference type="VEuPathDB" id="FungiDB:MYCFIDRAFT_170950"/>
<dbReference type="EMBL" id="KB446555">
    <property type="protein sequence ID" value="EME89493.1"/>
    <property type="molecule type" value="Genomic_DNA"/>
</dbReference>
<dbReference type="Proteomes" id="UP000016932">
    <property type="component" value="Unassembled WGS sequence"/>
</dbReference>
<dbReference type="GeneID" id="19332560"/>
<dbReference type="AlphaFoldDB" id="N1QCZ5"/>